<dbReference type="AlphaFoldDB" id="A0A3J0MYE2"/>
<organism evidence="2">
    <name type="scientific">Salmonella enterica</name>
    <name type="common">Salmonella choleraesuis</name>
    <dbReference type="NCBI Taxonomy" id="28901"/>
    <lineage>
        <taxon>Bacteria</taxon>
        <taxon>Pseudomonadati</taxon>
        <taxon>Pseudomonadota</taxon>
        <taxon>Gammaproteobacteria</taxon>
        <taxon>Enterobacterales</taxon>
        <taxon>Enterobacteriaceae</taxon>
        <taxon>Salmonella</taxon>
    </lineage>
</organism>
<gene>
    <name evidence="2" type="ORF">EEN88_05340</name>
</gene>
<name>A0A3J0MYE2_SALER</name>
<dbReference type="EMBL" id="RNUA01000011">
    <property type="protein sequence ID" value="MHS97304.1"/>
    <property type="molecule type" value="Genomic_DNA"/>
</dbReference>
<dbReference type="Pfam" id="PF10554">
    <property type="entry name" value="Phage_ASH"/>
    <property type="match status" value="1"/>
</dbReference>
<keyword evidence="1" id="KW-0472">Membrane</keyword>
<dbReference type="Pfam" id="PF25738">
    <property type="entry name" value="Derepression"/>
    <property type="match status" value="1"/>
</dbReference>
<dbReference type="InterPro" id="IPR018880">
    <property type="entry name" value="Phage_P4_Ash"/>
</dbReference>
<protein>
    <submittedName>
        <fullName evidence="2">Uncharacterized protein</fullName>
    </submittedName>
</protein>
<reference evidence="2" key="1">
    <citation type="submission" date="2018-11" db="EMBL/GenBank/DDBJ databases">
        <authorList>
            <consortium name="PulseNet: The National Subtyping Network for Foodborne Disease Surveillance"/>
            <person name="Tarr C.L."/>
            <person name="Trees E."/>
            <person name="Katz L.S."/>
            <person name="Carleton-Romer H.A."/>
            <person name="Stroika S."/>
            <person name="Kucerova Z."/>
            <person name="Roache K.F."/>
            <person name="Sabol A.L."/>
            <person name="Besser J."/>
            <person name="Gerner-Smidt P."/>
        </authorList>
    </citation>
    <scope>NUCLEOTIDE SEQUENCE [LARGE SCALE GENOMIC DNA]</scope>
    <source>
        <strain evidence="2">PNUSAS059687</strain>
    </source>
</reference>
<keyword evidence="1" id="KW-1133">Transmembrane helix</keyword>
<comment type="caution">
    <text evidence="2">The sequence shown here is derived from an EMBL/GenBank/DDBJ whole genome shotgun (WGS) entry which is preliminary data.</text>
</comment>
<evidence type="ECO:0000256" key="1">
    <source>
        <dbReference type="SAM" id="Phobius"/>
    </source>
</evidence>
<evidence type="ECO:0000313" key="2">
    <source>
        <dbReference type="EMBL" id="MHS97304.1"/>
    </source>
</evidence>
<feature type="transmembrane region" description="Helical" evidence="1">
    <location>
        <begin position="12"/>
        <end position="29"/>
    </location>
</feature>
<proteinExistence type="predicted"/>
<dbReference type="Proteomes" id="UP000839513">
    <property type="component" value="Unassembled WGS sequence"/>
</dbReference>
<dbReference type="InterPro" id="IPR057872">
    <property type="entry name" value="Derepression"/>
</dbReference>
<keyword evidence="1" id="KW-0812">Transmembrane</keyword>
<sequence>MLRQQNKHLNNTNCGCYVFLAVTVLAVGRENPGNTKATPDAISVFFVVAALFALERLMMARCTHKRVTFGLIVSVAYHRATMSMVALAGPSSDGPGSFVSGFLTPVRAIASERENSCDSFTLITKEAAFMATIPTKKHPKFADPQLSYDCRRRIYRARITALHMHIDTLMAEHIQPHIPYIFSYIHDDIEAIDKELISLGLFDSSLGKRRRK</sequence>
<feature type="transmembrane region" description="Helical" evidence="1">
    <location>
        <begin position="41"/>
        <end position="59"/>
    </location>
</feature>
<accession>A0A3J0MYE2</accession>